<evidence type="ECO:0000256" key="3">
    <source>
        <dbReference type="ARBA" id="ARBA00004947"/>
    </source>
</evidence>
<sequence length="333" mass="36214">MILLTGGTGYIGSHIAVELLQAGHEVVILDDLSNSNESVIGRIKNITQRDVLFYHGDIRDVSLLDSIFQNHLIESVIHCAGLKAVGESVKNPLAYYDVNVYGSICLCSAMQKAGVKRLLFSSSATVYGVDAEPPYIETMARGVSSSPYGTSKGMVEQLLEDLSASDPQWSVGLLRYFNPIGAHPSGYIGELPQGTPNNLMPYISQVAAGTLPELSIYGDDYATDDGTCVRDYLHVVDLAIGHRVALKVLDSPGVHCYNLGAGSGISVKQMVDAFVASTGVEVPHRYAPRREGDLAAFWASASKVERDLGWRPVKTLEDMMIDTWRWQQFSNKA</sequence>
<comment type="caution">
    <text evidence="12">The sequence shown here is derived from an EMBL/GenBank/DDBJ whole genome shotgun (WGS) entry which is preliminary data.</text>
</comment>
<keyword evidence="8" id="KW-0299">Galactose metabolism</keyword>
<name>A0ABR9EZH1_9GAMM</name>
<dbReference type="NCBIfam" id="TIGR01179">
    <property type="entry name" value="galE"/>
    <property type="match status" value="1"/>
</dbReference>
<dbReference type="NCBIfam" id="NF007956">
    <property type="entry name" value="PRK10675.1"/>
    <property type="match status" value="1"/>
</dbReference>
<evidence type="ECO:0000256" key="7">
    <source>
        <dbReference type="ARBA" id="ARBA00023027"/>
    </source>
</evidence>
<dbReference type="RefSeq" id="WP_192535860.1">
    <property type="nucleotide sequence ID" value="NZ_CBCSBM010000001.1"/>
</dbReference>
<dbReference type="Proteomes" id="UP001645039">
    <property type="component" value="Unassembled WGS sequence"/>
</dbReference>
<dbReference type="EMBL" id="RRZD01000002">
    <property type="protein sequence ID" value="MBE0398947.1"/>
    <property type="molecule type" value="Genomic_DNA"/>
</dbReference>
<dbReference type="InterPro" id="IPR005886">
    <property type="entry name" value="UDP_G4E"/>
</dbReference>
<keyword evidence="10" id="KW-0119">Carbohydrate metabolism</keyword>
<dbReference type="PANTHER" id="PTHR43725:SF47">
    <property type="entry name" value="UDP-GLUCOSE 4-EPIMERASE"/>
    <property type="match status" value="1"/>
</dbReference>
<dbReference type="GO" id="GO:0003978">
    <property type="term" value="F:UDP-glucose 4-epimerase activity"/>
    <property type="evidence" value="ECO:0007669"/>
    <property type="project" value="UniProtKB-EC"/>
</dbReference>
<dbReference type="InterPro" id="IPR001509">
    <property type="entry name" value="Epimerase_deHydtase"/>
</dbReference>
<evidence type="ECO:0000313" key="13">
    <source>
        <dbReference type="Proteomes" id="UP001645039"/>
    </source>
</evidence>
<comment type="pathway">
    <text evidence="3 10">Carbohydrate metabolism; galactose metabolism.</text>
</comment>
<evidence type="ECO:0000256" key="1">
    <source>
        <dbReference type="ARBA" id="ARBA00000083"/>
    </source>
</evidence>
<dbReference type="SUPFAM" id="SSF51735">
    <property type="entry name" value="NAD(P)-binding Rossmann-fold domains"/>
    <property type="match status" value="1"/>
</dbReference>
<dbReference type="CDD" id="cd05247">
    <property type="entry name" value="UDP_G4E_1_SDR_e"/>
    <property type="match status" value="1"/>
</dbReference>
<evidence type="ECO:0000256" key="8">
    <source>
        <dbReference type="ARBA" id="ARBA00023144"/>
    </source>
</evidence>
<dbReference type="Gene3D" id="3.90.25.10">
    <property type="entry name" value="UDP-galactose 4-epimerase, domain 1"/>
    <property type="match status" value="1"/>
</dbReference>
<gene>
    <name evidence="12" type="primary">galE</name>
    <name evidence="12" type="ORF">EI168_02335</name>
</gene>
<evidence type="ECO:0000256" key="6">
    <source>
        <dbReference type="ARBA" id="ARBA00018569"/>
    </source>
</evidence>
<evidence type="ECO:0000256" key="10">
    <source>
        <dbReference type="RuleBase" id="RU366046"/>
    </source>
</evidence>
<comment type="similarity">
    <text evidence="4 10">Belongs to the NAD(P)-dependent epimerase/dehydratase family.</text>
</comment>
<dbReference type="Pfam" id="PF01370">
    <property type="entry name" value="Epimerase"/>
    <property type="match status" value="1"/>
</dbReference>
<evidence type="ECO:0000256" key="9">
    <source>
        <dbReference type="ARBA" id="ARBA00023235"/>
    </source>
</evidence>
<dbReference type="EC" id="5.1.3.2" evidence="5 10"/>
<dbReference type="Gene3D" id="3.40.50.720">
    <property type="entry name" value="NAD(P)-binding Rossmann-like Domain"/>
    <property type="match status" value="1"/>
</dbReference>
<evidence type="ECO:0000256" key="5">
    <source>
        <dbReference type="ARBA" id="ARBA00013189"/>
    </source>
</evidence>
<dbReference type="InterPro" id="IPR036291">
    <property type="entry name" value="NAD(P)-bd_dom_sf"/>
</dbReference>
<comment type="subunit">
    <text evidence="10">Homodimer.</text>
</comment>
<proteinExistence type="inferred from homology"/>
<comment type="cofactor">
    <cofactor evidence="2 10">
        <name>NAD(+)</name>
        <dbReference type="ChEBI" id="CHEBI:57540"/>
    </cofactor>
</comment>
<keyword evidence="7 10" id="KW-0520">NAD</keyword>
<evidence type="ECO:0000313" key="12">
    <source>
        <dbReference type="EMBL" id="MBE0398947.1"/>
    </source>
</evidence>
<feature type="domain" description="NAD-dependent epimerase/dehydratase" evidence="11">
    <location>
        <begin position="2"/>
        <end position="260"/>
    </location>
</feature>
<accession>A0ABR9EZH1</accession>
<keyword evidence="9 10" id="KW-0413">Isomerase</keyword>
<evidence type="ECO:0000256" key="4">
    <source>
        <dbReference type="ARBA" id="ARBA00007637"/>
    </source>
</evidence>
<comment type="catalytic activity">
    <reaction evidence="1 10">
        <text>UDP-alpha-D-glucose = UDP-alpha-D-galactose</text>
        <dbReference type="Rhea" id="RHEA:22168"/>
        <dbReference type="ChEBI" id="CHEBI:58885"/>
        <dbReference type="ChEBI" id="CHEBI:66914"/>
        <dbReference type="EC" id="5.1.3.2"/>
    </reaction>
</comment>
<evidence type="ECO:0000259" key="11">
    <source>
        <dbReference type="Pfam" id="PF01370"/>
    </source>
</evidence>
<protein>
    <recommendedName>
        <fullName evidence="6 10">UDP-glucose 4-epimerase</fullName>
        <ecNumber evidence="5 10">5.1.3.2</ecNumber>
    </recommendedName>
</protein>
<reference evidence="12 13" key="1">
    <citation type="submission" date="2020-07" db="EMBL/GenBank/DDBJ databases">
        <title>Halophilic bacteria isolated from french cheeses.</title>
        <authorList>
            <person name="Kothe C.I."/>
            <person name="Farah-Kraiem B."/>
            <person name="Renault P."/>
            <person name="Dridi B."/>
        </authorList>
    </citation>
    <scope>NUCLEOTIDE SEQUENCE [LARGE SCALE GENOMIC DNA]</scope>
    <source>
        <strain evidence="12 13">FME1</strain>
    </source>
</reference>
<organism evidence="12 13">
    <name type="scientific">Halomonas casei</name>
    <dbReference type="NCBI Taxonomy" id="2742613"/>
    <lineage>
        <taxon>Bacteria</taxon>
        <taxon>Pseudomonadati</taxon>
        <taxon>Pseudomonadota</taxon>
        <taxon>Gammaproteobacteria</taxon>
        <taxon>Oceanospirillales</taxon>
        <taxon>Halomonadaceae</taxon>
        <taxon>Halomonas</taxon>
    </lineage>
</organism>
<dbReference type="PANTHER" id="PTHR43725">
    <property type="entry name" value="UDP-GLUCOSE 4-EPIMERASE"/>
    <property type="match status" value="1"/>
</dbReference>
<keyword evidence="13" id="KW-1185">Reference proteome</keyword>
<evidence type="ECO:0000256" key="2">
    <source>
        <dbReference type="ARBA" id="ARBA00001911"/>
    </source>
</evidence>